<gene>
    <name evidence="5" type="primary">abc-f</name>
    <name evidence="5" type="ORF">AAA081_05305</name>
</gene>
<dbReference type="PANTHER" id="PTHR42855">
    <property type="entry name" value="ABC TRANSPORTER ATP-BINDING SUBUNIT"/>
    <property type="match status" value="1"/>
</dbReference>
<dbReference type="Proteomes" id="UP001481872">
    <property type="component" value="Unassembled WGS sequence"/>
</dbReference>
<dbReference type="SUPFAM" id="SSF52540">
    <property type="entry name" value="P-loop containing nucleoside triphosphate hydrolases"/>
    <property type="match status" value="2"/>
</dbReference>
<evidence type="ECO:0000256" key="2">
    <source>
        <dbReference type="ARBA" id="ARBA00022840"/>
    </source>
</evidence>
<dbReference type="Pfam" id="PF00005">
    <property type="entry name" value="ABC_tran"/>
    <property type="match status" value="2"/>
</dbReference>
<comment type="caution">
    <text evidence="5">The sequence shown here is derived from an EMBL/GenBank/DDBJ whole genome shotgun (WGS) entry which is preliminary data.</text>
</comment>
<feature type="coiled-coil region" evidence="3">
    <location>
        <begin position="239"/>
        <end position="266"/>
    </location>
</feature>
<organism evidence="5 6">
    <name type="scientific">Aedoeadaptatus acetigenes</name>
    <dbReference type="NCBI Taxonomy" id="2981723"/>
    <lineage>
        <taxon>Bacteria</taxon>
        <taxon>Bacillati</taxon>
        <taxon>Bacillota</taxon>
        <taxon>Tissierellia</taxon>
        <taxon>Tissierellales</taxon>
        <taxon>Peptoniphilaceae</taxon>
        <taxon>Aedoeadaptatus</taxon>
    </lineage>
</organism>
<feature type="domain" description="ABC transporter" evidence="4">
    <location>
        <begin position="284"/>
        <end position="491"/>
    </location>
</feature>
<sequence length="534" mass="62253">MININNLRKTLPDKQLLEINSLSINEKDKIALIGDNGAGKTTLFRLILGLEKEYTGIVNVDGDLDYLLNDGVEDKYSSNEIYSKAKLNIDDRYSPGEFRRLQLFDLLSDDLKFLLMDEPTSHLDIVQKEKLIKKLNSRKMGYLIISHDRDFINKTCNKILELSDGKIEEYNGDYQFYLEEREKRQKFKEKEYTNYVKEKRRLENLAVSIKEQSSKVRTTPRRMGNSEARLHKMGGQENEKKLDKQVKSVEARINQLEAKERPKEEEDIKLSAPEIKRIHSKVLIRAENLNKVFNKKVLFEKSEFTIENNSKVALIGDNGSGKTTLLKMILNKENIWVHPNLNIGYFSQMDETLEEDNSILENVLNTTIYDETLTRIVLARLGFRNKNVHKTIGVLSDGEKAKVKLVKILTADFNYLILDEPTNFLDIRAIESLENLLKSYDRPFLFVTHDEEFINNIANSLLIIKDERITGFKGNLLQYKERKNKFNKSDNTDKFLRDFRLSTINSRLAMDISKTEREKLEEEYKKLLKKQDES</sequence>
<dbReference type="PROSITE" id="PS50893">
    <property type="entry name" value="ABC_TRANSPORTER_2"/>
    <property type="match status" value="2"/>
</dbReference>
<evidence type="ECO:0000256" key="1">
    <source>
        <dbReference type="ARBA" id="ARBA00022741"/>
    </source>
</evidence>
<dbReference type="InterPro" id="IPR003439">
    <property type="entry name" value="ABC_transporter-like_ATP-bd"/>
</dbReference>
<evidence type="ECO:0000313" key="5">
    <source>
        <dbReference type="EMBL" id="MEQ3353718.1"/>
    </source>
</evidence>
<keyword evidence="1" id="KW-0547">Nucleotide-binding</keyword>
<proteinExistence type="predicted"/>
<dbReference type="InterPro" id="IPR003593">
    <property type="entry name" value="AAA+_ATPase"/>
</dbReference>
<protein>
    <submittedName>
        <fullName evidence="5">ABC-F type ribosomal protection protein</fullName>
    </submittedName>
</protein>
<dbReference type="EMBL" id="JBBNPS010000012">
    <property type="protein sequence ID" value="MEQ3353718.1"/>
    <property type="molecule type" value="Genomic_DNA"/>
</dbReference>
<dbReference type="Gene3D" id="3.40.50.300">
    <property type="entry name" value="P-loop containing nucleotide triphosphate hydrolases"/>
    <property type="match status" value="3"/>
</dbReference>
<evidence type="ECO:0000313" key="6">
    <source>
        <dbReference type="Proteomes" id="UP001481872"/>
    </source>
</evidence>
<dbReference type="PANTHER" id="PTHR42855:SF2">
    <property type="entry name" value="DRUG RESISTANCE ABC TRANSPORTER,ATP-BINDING PROTEIN"/>
    <property type="match status" value="1"/>
</dbReference>
<reference evidence="5 6" key="1">
    <citation type="submission" date="2024-04" db="EMBL/GenBank/DDBJ databases">
        <title>Human intestinal bacterial collection.</title>
        <authorList>
            <person name="Pauvert C."/>
            <person name="Hitch T.C.A."/>
            <person name="Clavel T."/>
        </authorList>
    </citation>
    <scope>NUCLEOTIDE SEQUENCE [LARGE SCALE GENOMIC DNA]</scope>
    <source>
        <strain evidence="5 6">CLA-SR-H026</strain>
    </source>
</reference>
<accession>A0ABV1J690</accession>
<keyword evidence="3" id="KW-0175">Coiled coil</keyword>
<dbReference type="InterPro" id="IPR027417">
    <property type="entry name" value="P-loop_NTPase"/>
</dbReference>
<keyword evidence="6" id="KW-1185">Reference proteome</keyword>
<dbReference type="InterPro" id="IPR051309">
    <property type="entry name" value="ABCF_ATPase"/>
</dbReference>
<dbReference type="CDD" id="cd03221">
    <property type="entry name" value="ABCF_EF-3"/>
    <property type="match status" value="2"/>
</dbReference>
<name>A0ABV1J690_9FIRM</name>
<dbReference type="NCBIfam" id="NF000355">
    <property type="entry name" value="ribo_prot_ABC_F"/>
    <property type="match status" value="1"/>
</dbReference>
<evidence type="ECO:0000256" key="3">
    <source>
        <dbReference type="SAM" id="Coils"/>
    </source>
</evidence>
<dbReference type="RefSeq" id="WP_349053962.1">
    <property type="nucleotide sequence ID" value="NZ_JBBNPS010000012.1"/>
</dbReference>
<keyword evidence="2" id="KW-0067">ATP-binding</keyword>
<dbReference type="SMART" id="SM00382">
    <property type="entry name" value="AAA"/>
    <property type="match status" value="2"/>
</dbReference>
<evidence type="ECO:0000259" key="4">
    <source>
        <dbReference type="PROSITE" id="PS50893"/>
    </source>
</evidence>
<feature type="domain" description="ABC transporter" evidence="4">
    <location>
        <begin position="2"/>
        <end position="189"/>
    </location>
</feature>